<dbReference type="GO" id="GO:0005975">
    <property type="term" value="P:carbohydrate metabolic process"/>
    <property type="evidence" value="ECO:0007669"/>
    <property type="project" value="InterPro"/>
</dbReference>
<dbReference type="InterPro" id="IPR051801">
    <property type="entry name" value="GH28_Enzymes"/>
</dbReference>
<dbReference type="AlphaFoldDB" id="A0AA36IN28"/>
<gene>
    <name evidence="5" type="ORF">EVOR1521_LOCUS15966</name>
</gene>
<dbReference type="Gene3D" id="2.160.20.10">
    <property type="entry name" value="Single-stranded right-handed beta-helix, Pectin lyase-like"/>
    <property type="match status" value="1"/>
</dbReference>
<keyword evidence="3 4" id="KW-0326">Glycosidase</keyword>
<dbReference type="Pfam" id="PF00295">
    <property type="entry name" value="Glyco_hydro_28"/>
    <property type="match status" value="1"/>
</dbReference>
<dbReference type="PANTHER" id="PTHR31339">
    <property type="entry name" value="PECTIN LYASE-RELATED"/>
    <property type="match status" value="1"/>
</dbReference>
<sequence length="320" mass="34635">MNADGAAQRLAASTSALRRALAAVALEGGGQVTVPPGTWHLGPVNLTSNLVLWLSEGATLVADTEPSRLPVLPALPSWGPALTAAEVLKEGLLRPQADLRDAVPRYQPLLWGNKVRNVTITGENGTIDGHGVDWWSRWLREPLLGRPHSIQFQESQDILIRNITIRNPGFWTVHLWRCAYVTVQFLTILVDPWAPLVRPTNTDGVNPDSSKHVLIEDSYLQTGDDAIAVKSGWDCYGREVPMPSENVTIRRVTVRQTRGCNAAAFTIGSEMSGGVQDVVLEDCVVVNAGVAVEIKVGATRGGFVRGILAKNLQADRSPHA</sequence>
<keyword evidence="6" id="KW-1185">Reference proteome</keyword>
<evidence type="ECO:0000256" key="4">
    <source>
        <dbReference type="RuleBase" id="RU361169"/>
    </source>
</evidence>
<protein>
    <recommendedName>
        <fullName evidence="7">Polygalacturonase</fullName>
    </recommendedName>
</protein>
<evidence type="ECO:0000256" key="1">
    <source>
        <dbReference type="ARBA" id="ARBA00008834"/>
    </source>
</evidence>
<dbReference type="InterPro" id="IPR006626">
    <property type="entry name" value="PbH1"/>
</dbReference>
<dbReference type="SMART" id="SM00710">
    <property type="entry name" value="PbH1"/>
    <property type="match status" value="5"/>
</dbReference>
<organism evidence="5 6">
    <name type="scientific">Effrenium voratum</name>
    <dbReference type="NCBI Taxonomy" id="2562239"/>
    <lineage>
        <taxon>Eukaryota</taxon>
        <taxon>Sar</taxon>
        <taxon>Alveolata</taxon>
        <taxon>Dinophyceae</taxon>
        <taxon>Suessiales</taxon>
        <taxon>Symbiodiniaceae</taxon>
        <taxon>Effrenium</taxon>
    </lineage>
</organism>
<comment type="similarity">
    <text evidence="1 4">Belongs to the glycosyl hydrolase 28 family.</text>
</comment>
<keyword evidence="2 4" id="KW-0378">Hydrolase</keyword>
<dbReference type="EMBL" id="CAUJNA010002112">
    <property type="protein sequence ID" value="CAJ1390595.1"/>
    <property type="molecule type" value="Genomic_DNA"/>
</dbReference>
<dbReference type="InterPro" id="IPR012334">
    <property type="entry name" value="Pectin_lyas_fold"/>
</dbReference>
<evidence type="ECO:0000256" key="2">
    <source>
        <dbReference type="ARBA" id="ARBA00022801"/>
    </source>
</evidence>
<reference evidence="5" key="1">
    <citation type="submission" date="2023-08" db="EMBL/GenBank/DDBJ databases">
        <authorList>
            <person name="Chen Y."/>
            <person name="Shah S."/>
            <person name="Dougan E. K."/>
            <person name="Thang M."/>
            <person name="Chan C."/>
        </authorList>
    </citation>
    <scope>NUCLEOTIDE SEQUENCE</scope>
</reference>
<dbReference type="PANTHER" id="PTHR31339:SF9">
    <property type="entry name" value="PLASMIN AND FIBRONECTIN-BINDING PROTEIN A"/>
    <property type="match status" value="1"/>
</dbReference>
<proteinExistence type="inferred from homology"/>
<evidence type="ECO:0000313" key="5">
    <source>
        <dbReference type="EMBL" id="CAJ1390595.1"/>
    </source>
</evidence>
<dbReference type="Proteomes" id="UP001178507">
    <property type="component" value="Unassembled WGS sequence"/>
</dbReference>
<dbReference type="InterPro" id="IPR011050">
    <property type="entry name" value="Pectin_lyase_fold/virulence"/>
</dbReference>
<dbReference type="SUPFAM" id="SSF51126">
    <property type="entry name" value="Pectin lyase-like"/>
    <property type="match status" value="1"/>
</dbReference>
<accession>A0AA36IN28</accession>
<name>A0AA36IN28_9DINO</name>
<dbReference type="InterPro" id="IPR000743">
    <property type="entry name" value="Glyco_hydro_28"/>
</dbReference>
<dbReference type="GO" id="GO:0004650">
    <property type="term" value="F:polygalacturonase activity"/>
    <property type="evidence" value="ECO:0007669"/>
    <property type="project" value="InterPro"/>
</dbReference>
<evidence type="ECO:0000256" key="3">
    <source>
        <dbReference type="ARBA" id="ARBA00023295"/>
    </source>
</evidence>
<comment type="caution">
    <text evidence="5">The sequence shown here is derived from an EMBL/GenBank/DDBJ whole genome shotgun (WGS) entry which is preliminary data.</text>
</comment>
<evidence type="ECO:0000313" key="6">
    <source>
        <dbReference type="Proteomes" id="UP001178507"/>
    </source>
</evidence>
<evidence type="ECO:0008006" key="7">
    <source>
        <dbReference type="Google" id="ProtNLM"/>
    </source>
</evidence>